<feature type="transmembrane region" description="Helical" evidence="7">
    <location>
        <begin position="235"/>
        <end position="258"/>
    </location>
</feature>
<feature type="transmembrane region" description="Helical" evidence="7">
    <location>
        <begin position="100"/>
        <end position="121"/>
    </location>
</feature>
<evidence type="ECO:0000313" key="10">
    <source>
        <dbReference type="Proteomes" id="UP000824633"/>
    </source>
</evidence>
<organism evidence="9 10">
    <name type="scientific">Clostridium gelidum</name>
    <dbReference type="NCBI Taxonomy" id="704125"/>
    <lineage>
        <taxon>Bacteria</taxon>
        <taxon>Bacillati</taxon>
        <taxon>Bacillota</taxon>
        <taxon>Clostridia</taxon>
        <taxon>Eubacteriales</taxon>
        <taxon>Clostridiaceae</taxon>
        <taxon>Clostridium</taxon>
    </lineage>
</organism>
<dbReference type="PROSITE" id="PS00217">
    <property type="entry name" value="SUGAR_TRANSPORT_2"/>
    <property type="match status" value="1"/>
</dbReference>
<evidence type="ECO:0000256" key="2">
    <source>
        <dbReference type="ARBA" id="ARBA00022448"/>
    </source>
</evidence>
<dbReference type="PANTHER" id="PTHR43124:SF3">
    <property type="entry name" value="CHLORAMPHENICOL EFFLUX PUMP RV0191"/>
    <property type="match status" value="1"/>
</dbReference>
<proteinExistence type="predicted"/>
<dbReference type="PROSITE" id="PS50850">
    <property type="entry name" value="MFS"/>
    <property type="match status" value="1"/>
</dbReference>
<evidence type="ECO:0000256" key="6">
    <source>
        <dbReference type="ARBA" id="ARBA00023136"/>
    </source>
</evidence>
<evidence type="ECO:0000256" key="7">
    <source>
        <dbReference type="SAM" id="Phobius"/>
    </source>
</evidence>
<feature type="transmembrane region" description="Helical" evidence="7">
    <location>
        <begin position="164"/>
        <end position="182"/>
    </location>
</feature>
<feature type="transmembrane region" description="Helical" evidence="7">
    <location>
        <begin position="76"/>
        <end position="94"/>
    </location>
</feature>
<evidence type="ECO:0000256" key="4">
    <source>
        <dbReference type="ARBA" id="ARBA00022692"/>
    </source>
</evidence>
<evidence type="ECO:0000256" key="5">
    <source>
        <dbReference type="ARBA" id="ARBA00022989"/>
    </source>
</evidence>
<keyword evidence="3" id="KW-1003">Cell membrane</keyword>
<dbReference type="Proteomes" id="UP000824633">
    <property type="component" value="Chromosome"/>
</dbReference>
<feature type="transmembrane region" description="Helical" evidence="7">
    <location>
        <begin position="203"/>
        <end position="223"/>
    </location>
</feature>
<dbReference type="InterPro" id="IPR050189">
    <property type="entry name" value="MFS_Efflux_Transporters"/>
</dbReference>
<feature type="transmembrane region" description="Helical" evidence="7">
    <location>
        <begin position="51"/>
        <end position="69"/>
    </location>
</feature>
<dbReference type="InterPro" id="IPR011701">
    <property type="entry name" value="MFS"/>
</dbReference>
<keyword evidence="10" id="KW-1185">Reference proteome</keyword>
<accession>A0ABN6IVT2</accession>
<dbReference type="PANTHER" id="PTHR43124">
    <property type="entry name" value="PURINE EFFLUX PUMP PBUE"/>
    <property type="match status" value="1"/>
</dbReference>
<keyword evidence="6 7" id="KW-0472">Membrane</keyword>
<dbReference type="EMBL" id="AP024849">
    <property type="protein sequence ID" value="BCZ44993.1"/>
    <property type="molecule type" value="Genomic_DNA"/>
</dbReference>
<dbReference type="SUPFAM" id="SSF103473">
    <property type="entry name" value="MFS general substrate transporter"/>
    <property type="match status" value="1"/>
</dbReference>
<reference evidence="10" key="1">
    <citation type="submission" date="2021-07" db="EMBL/GenBank/DDBJ databases">
        <title>Complete genome sequencing of a Clostridium isolate.</title>
        <authorList>
            <person name="Ueki A."/>
            <person name="Tonouchi A."/>
        </authorList>
    </citation>
    <scope>NUCLEOTIDE SEQUENCE [LARGE SCALE GENOMIC DNA]</scope>
    <source>
        <strain evidence="10">C5S11</strain>
    </source>
</reference>
<feature type="domain" description="Major facilitator superfamily (MFS) profile" evidence="8">
    <location>
        <begin position="9"/>
        <end position="386"/>
    </location>
</feature>
<feature type="transmembrane region" description="Helical" evidence="7">
    <location>
        <begin position="133"/>
        <end position="152"/>
    </location>
</feature>
<dbReference type="Pfam" id="PF07690">
    <property type="entry name" value="MFS_1"/>
    <property type="match status" value="2"/>
</dbReference>
<sequence>MREINNIRIKICVFSIAFTLGLNLSGVAPILGVLDNVFKEKGANTVQALQTLPYFLLMIASIVVGWLVTRISKKRLVLGGLIFIAFIGTSPFIVDNFTFMMISRFLIGFGFGIIAPLNTAIISEFFQGKDRAALMGVHVTGMGIGAMCINIVGGMLGSIGYQKFFLLHLIAMISFLIVITQLPETGVQVSKDTKHSKVKLNRMVFDLSITSFFHTLFITAYMTNIGIHISQNLNGSSALTGVVTAFTDVFALIVGLTFSKISSLFKEKTLPFSIIIAGVGYLSLVVFSNNMIGIFFASACLGISLSCFMAQASYMISMSVSQIAVTLASGVFGLIGGIGGLLSPIILNCIAKSIFGNVSTGNIFIICTIGMLVLAMFSYILVICRTKNAVNKL</sequence>
<name>A0ABN6IVT2_9CLOT</name>
<feature type="transmembrane region" description="Helical" evidence="7">
    <location>
        <begin position="12"/>
        <end position="31"/>
    </location>
</feature>
<feature type="transmembrane region" description="Helical" evidence="7">
    <location>
        <begin position="323"/>
        <end position="343"/>
    </location>
</feature>
<feature type="transmembrane region" description="Helical" evidence="7">
    <location>
        <begin position="363"/>
        <end position="384"/>
    </location>
</feature>
<feature type="transmembrane region" description="Helical" evidence="7">
    <location>
        <begin position="270"/>
        <end position="288"/>
    </location>
</feature>
<keyword evidence="5 7" id="KW-1133">Transmembrane helix</keyword>
<evidence type="ECO:0000256" key="1">
    <source>
        <dbReference type="ARBA" id="ARBA00004651"/>
    </source>
</evidence>
<dbReference type="RefSeq" id="WP_224036635.1">
    <property type="nucleotide sequence ID" value="NZ_AP024849.1"/>
</dbReference>
<comment type="subcellular location">
    <subcellularLocation>
        <location evidence="1">Cell membrane</location>
        <topology evidence="1">Multi-pass membrane protein</topology>
    </subcellularLocation>
</comment>
<evidence type="ECO:0000259" key="8">
    <source>
        <dbReference type="PROSITE" id="PS50850"/>
    </source>
</evidence>
<dbReference type="InterPro" id="IPR020846">
    <property type="entry name" value="MFS_dom"/>
</dbReference>
<dbReference type="InterPro" id="IPR005829">
    <property type="entry name" value="Sugar_transporter_CS"/>
</dbReference>
<keyword evidence="2" id="KW-0813">Transport</keyword>
<evidence type="ECO:0000256" key="3">
    <source>
        <dbReference type="ARBA" id="ARBA00022475"/>
    </source>
</evidence>
<feature type="transmembrane region" description="Helical" evidence="7">
    <location>
        <begin position="294"/>
        <end position="316"/>
    </location>
</feature>
<dbReference type="InterPro" id="IPR036259">
    <property type="entry name" value="MFS_trans_sf"/>
</dbReference>
<gene>
    <name evidence="9" type="ORF">psyc5s11_10600</name>
</gene>
<protein>
    <submittedName>
        <fullName evidence="9">MFS transporter</fullName>
    </submittedName>
</protein>
<keyword evidence="4 7" id="KW-0812">Transmembrane</keyword>
<evidence type="ECO:0000313" key="9">
    <source>
        <dbReference type="EMBL" id="BCZ44993.1"/>
    </source>
</evidence>
<dbReference type="Gene3D" id="1.20.1250.20">
    <property type="entry name" value="MFS general substrate transporter like domains"/>
    <property type="match status" value="1"/>
</dbReference>